<organism evidence="1 2">
    <name type="scientific">Pyrococcus horikoshii (strain ATCC 700860 / DSM 12428 / JCM 9974 / NBRC 100139 / OT-3)</name>
    <dbReference type="NCBI Taxonomy" id="70601"/>
    <lineage>
        <taxon>Archaea</taxon>
        <taxon>Methanobacteriati</taxon>
        <taxon>Methanobacteriota</taxon>
        <taxon>Thermococci</taxon>
        <taxon>Thermococcales</taxon>
        <taxon>Thermococcaceae</taxon>
        <taxon>Pyrococcus</taxon>
    </lineage>
</organism>
<dbReference type="AlphaFoldDB" id="O58696"/>
<evidence type="ECO:0000313" key="1">
    <source>
        <dbReference type="EMBL" id="BAA30066.1"/>
    </source>
</evidence>
<sequence>MKALKTMDFPGYREYPYAWVELWSEANYYPDSDKWTFVGYPHDWDGGAGRIKGSGEVHTSAGYAMIDYSPYPLLAYREFGGGSETHISIKLYSTILHQQQIQR</sequence>
<dbReference type="STRING" id="70601.gene:9377924"/>
<dbReference type="PIR" id="D71088">
    <property type="entry name" value="D71088"/>
</dbReference>
<dbReference type="EMBL" id="BA000001">
    <property type="protein sequence ID" value="BAA30066.1"/>
    <property type="molecule type" value="Genomic_DNA"/>
</dbReference>
<accession>O58696</accession>
<dbReference type="EnsemblBacteria" id="BAA30066">
    <property type="protein sequence ID" value="BAA30066"/>
    <property type="gene ID" value="BAA30066"/>
</dbReference>
<gene>
    <name evidence="1" type="ordered locus">PH0969</name>
</gene>
<keyword evidence="2" id="KW-1185">Reference proteome</keyword>
<dbReference type="KEGG" id="pho:PH0969"/>
<proteinExistence type="predicted"/>
<evidence type="ECO:0000313" key="2">
    <source>
        <dbReference type="Proteomes" id="UP000000752"/>
    </source>
</evidence>
<protein>
    <submittedName>
        <fullName evidence="1">Uncharacterized protein</fullName>
    </submittedName>
</protein>
<dbReference type="Proteomes" id="UP000000752">
    <property type="component" value="Chromosome"/>
</dbReference>
<reference evidence="1 2" key="1">
    <citation type="journal article" date="1998" name="DNA Res.">
        <title>Complete sequence and gene organization of the genome of a hyper-thermophilic archaebacterium, Pyrococcus horikoshii OT3.</title>
        <authorList>
            <person name="Kawarabayasi Y."/>
            <person name="Sawada M."/>
            <person name="Horikawa H."/>
            <person name="Haikawa Y."/>
            <person name="Hino Y."/>
            <person name="Yamamoto S."/>
            <person name="Sekine M."/>
            <person name="Baba S."/>
            <person name="Kosugi H."/>
            <person name="Hosoyama A."/>
            <person name="Nagai Y."/>
            <person name="Sakai M."/>
            <person name="Ogura K."/>
            <person name="Otuka R."/>
            <person name="Nakazawa H."/>
            <person name="Takamiya M."/>
            <person name="Ohfuku Y."/>
            <person name="Funahashi T."/>
            <person name="Tanaka T."/>
            <person name="Kudoh Y."/>
            <person name="Yamazaki J."/>
            <person name="Kushida N."/>
            <person name="Oguchi A."/>
            <person name="Aoki K."/>
            <person name="Nakamura Y."/>
            <person name="Robb T.F."/>
            <person name="Horikoshi K."/>
            <person name="Masuchi Y."/>
            <person name="Shizuya H."/>
            <person name="Kikuchi H."/>
        </authorList>
    </citation>
    <scope>NUCLEOTIDE SEQUENCE [LARGE SCALE GENOMIC DNA]</scope>
    <source>
        <strain evidence="2">ATCC 700860 / DSM 12428 / JCM 9974 / NBRC 100139 / OT-3</strain>
    </source>
</reference>
<dbReference type="eggNOG" id="arCOG11995">
    <property type="taxonomic scope" value="Archaea"/>
</dbReference>
<name>O58696_PYRHO</name>